<protein>
    <submittedName>
        <fullName evidence="2">Uncharacterized protein</fullName>
    </submittedName>
</protein>
<proteinExistence type="predicted"/>
<dbReference type="EMBL" id="JBHUMV010000001">
    <property type="protein sequence ID" value="MFD2753002.1"/>
    <property type="molecule type" value="Genomic_DNA"/>
</dbReference>
<keyword evidence="1" id="KW-0175">Coiled coil</keyword>
<organism evidence="2 3">
    <name type="scientific">Comamonas terrae</name>
    <dbReference type="NCBI Taxonomy" id="673548"/>
    <lineage>
        <taxon>Bacteria</taxon>
        <taxon>Pseudomonadati</taxon>
        <taxon>Pseudomonadota</taxon>
        <taxon>Betaproteobacteria</taxon>
        <taxon>Burkholderiales</taxon>
        <taxon>Comamonadaceae</taxon>
        <taxon>Comamonas</taxon>
    </lineage>
</organism>
<dbReference type="RefSeq" id="WP_217997566.1">
    <property type="nucleotide sequence ID" value="NZ_BCNT01000003.1"/>
</dbReference>
<evidence type="ECO:0000313" key="2">
    <source>
        <dbReference type="EMBL" id="MFD2753002.1"/>
    </source>
</evidence>
<reference evidence="3" key="1">
    <citation type="journal article" date="2019" name="Int. J. Syst. Evol. Microbiol.">
        <title>The Global Catalogue of Microorganisms (GCM) 10K type strain sequencing project: providing services to taxonomists for standard genome sequencing and annotation.</title>
        <authorList>
            <consortium name="The Broad Institute Genomics Platform"/>
            <consortium name="The Broad Institute Genome Sequencing Center for Infectious Disease"/>
            <person name="Wu L."/>
            <person name="Ma J."/>
        </authorList>
    </citation>
    <scope>NUCLEOTIDE SEQUENCE [LARGE SCALE GENOMIC DNA]</scope>
    <source>
        <strain evidence="3">TISTR 1906</strain>
    </source>
</reference>
<sequence length="406" mass="45695">MSPNEAASPLQYFLHTNLENKRQIWSAAVRPHSAQSSIRQMNTLQSDLRIDAEWIALSAFRELLKISTKGSMSKSTYAEAFDFGAALYPALLGSESSILRQANESNTAREYRQRARLKSEAVGSLIHPLSLLDADISELQQLLDLAKRSKEKGRVDQLKNRLKTLRRARDEIAPQGHTETQLIARDTSAFPAGLPTLGNGKGYKAFELPDGNALRVHVFHPDKPEHVSGADVLYERHDPLTDSATLVFVQYKIWEKQSLSLNDPRMQAQLMKLKSVVCDGGLCSIDSVNTPYRFPHCAAFLRPTDKLQNPDQKLISSGEHLPICRIEECTKTNRFNTPVLDFEGIRRTSLSGTAFEYMFTYNKVGSRPVPYEELEQLYQRLSIMAEPGNLLVHAQEFELAFDDDDA</sequence>
<dbReference type="Proteomes" id="UP001597463">
    <property type="component" value="Unassembled WGS sequence"/>
</dbReference>
<evidence type="ECO:0000256" key="1">
    <source>
        <dbReference type="SAM" id="Coils"/>
    </source>
</evidence>
<comment type="caution">
    <text evidence="2">The sequence shown here is derived from an EMBL/GenBank/DDBJ whole genome shotgun (WGS) entry which is preliminary data.</text>
</comment>
<keyword evidence="3" id="KW-1185">Reference proteome</keyword>
<name>A0ABW5UHD5_9BURK</name>
<gene>
    <name evidence="2" type="ORF">ACFSW6_02805</name>
</gene>
<feature type="coiled-coil region" evidence="1">
    <location>
        <begin position="129"/>
        <end position="168"/>
    </location>
</feature>
<accession>A0ABW5UHD5</accession>
<evidence type="ECO:0000313" key="3">
    <source>
        <dbReference type="Proteomes" id="UP001597463"/>
    </source>
</evidence>